<dbReference type="Proteomes" id="UP001589867">
    <property type="component" value="Unassembled WGS sequence"/>
</dbReference>
<reference evidence="2 3" key="1">
    <citation type="submission" date="2024-09" db="EMBL/GenBank/DDBJ databases">
        <authorList>
            <person name="Sun Q."/>
            <person name="Mori K."/>
        </authorList>
    </citation>
    <scope>NUCLEOTIDE SEQUENCE [LARGE SCALE GENOMIC DNA]</scope>
    <source>
        <strain evidence="2 3">TBRC 3947</strain>
    </source>
</reference>
<accession>A0ABV6MH04</accession>
<dbReference type="RefSeq" id="WP_377262322.1">
    <property type="nucleotide sequence ID" value="NZ_JBHLUH010000099.1"/>
</dbReference>
<comment type="caution">
    <text evidence="2">The sequence shown here is derived from an EMBL/GenBank/DDBJ whole genome shotgun (WGS) entry which is preliminary data.</text>
</comment>
<proteinExistence type="predicted"/>
<protein>
    <submittedName>
        <fullName evidence="2">DUF1080 domain-containing protein</fullName>
    </submittedName>
</protein>
<name>A0ABV6MH04_9ACTN</name>
<sequence>MIDLHVEWYEPTYPPEVTGQQRGNSGVYLQDRYELQVLDSYGDPSLDSSEAGAIYSKRAPDRNAATAPTTWQSYDLVFRAARFDPSGNRTQQARVTVVWNGFVVHDDVTVDGPTGGGAAESALAGPIRLQDHGDPGANPRFRNIWLEPL</sequence>
<keyword evidence="3" id="KW-1185">Reference proteome</keyword>
<dbReference type="Gene3D" id="2.60.120.560">
    <property type="entry name" value="Exo-inulinase, domain 1"/>
    <property type="match status" value="1"/>
</dbReference>
<evidence type="ECO:0000313" key="2">
    <source>
        <dbReference type="EMBL" id="MFC0534006.1"/>
    </source>
</evidence>
<evidence type="ECO:0000259" key="1">
    <source>
        <dbReference type="Pfam" id="PF06439"/>
    </source>
</evidence>
<dbReference type="EMBL" id="JBHLUH010000099">
    <property type="protein sequence ID" value="MFC0534006.1"/>
    <property type="molecule type" value="Genomic_DNA"/>
</dbReference>
<dbReference type="InterPro" id="IPR010496">
    <property type="entry name" value="AL/BT2_dom"/>
</dbReference>
<evidence type="ECO:0000313" key="3">
    <source>
        <dbReference type="Proteomes" id="UP001589867"/>
    </source>
</evidence>
<feature type="domain" description="3-keto-alpha-glucoside-1,2-lyase/3-keto-2-hydroxy-glucal hydratase" evidence="1">
    <location>
        <begin position="4"/>
        <end position="146"/>
    </location>
</feature>
<organism evidence="2 3">
    <name type="scientific">Phytohabitans kaempferiae</name>
    <dbReference type="NCBI Taxonomy" id="1620943"/>
    <lineage>
        <taxon>Bacteria</taxon>
        <taxon>Bacillati</taxon>
        <taxon>Actinomycetota</taxon>
        <taxon>Actinomycetes</taxon>
        <taxon>Micromonosporales</taxon>
        <taxon>Micromonosporaceae</taxon>
    </lineage>
</organism>
<gene>
    <name evidence="2" type="ORF">ACFFIA_41060</name>
</gene>
<dbReference type="Pfam" id="PF06439">
    <property type="entry name" value="3keto-disac_hyd"/>
    <property type="match status" value="1"/>
</dbReference>